<dbReference type="Proteomes" id="UP001499984">
    <property type="component" value="Unassembled WGS sequence"/>
</dbReference>
<reference evidence="3" key="1">
    <citation type="journal article" date="2019" name="Int. J. Syst. Evol. Microbiol.">
        <title>The Global Catalogue of Microorganisms (GCM) 10K type strain sequencing project: providing services to taxonomists for standard genome sequencing and annotation.</title>
        <authorList>
            <consortium name="The Broad Institute Genomics Platform"/>
            <consortium name="The Broad Institute Genome Sequencing Center for Infectious Disease"/>
            <person name="Wu L."/>
            <person name="Ma J."/>
        </authorList>
    </citation>
    <scope>NUCLEOTIDE SEQUENCE [LARGE SCALE GENOMIC DNA]</scope>
    <source>
        <strain evidence="3">JCM 16925</strain>
    </source>
</reference>
<feature type="compositionally biased region" description="Polar residues" evidence="1">
    <location>
        <begin position="1"/>
        <end position="10"/>
    </location>
</feature>
<organism evidence="2 3">
    <name type="scientific">Streptomyces shaanxiensis</name>
    <dbReference type="NCBI Taxonomy" id="653357"/>
    <lineage>
        <taxon>Bacteria</taxon>
        <taxon>Bacillati</taxon>
        <taxon>Actinomycetota</taxon>
        <taxon>Actinomycetes</taxon>
        <taxon>Kitasatosporales</taxon>
        <taxon>Streptomycetaceae</taxon>
        <taxon>Streptomyces</taxon>
    </lineage>
</organism>
<proteinExistence type="predicted"/>
<evidence type="ECO:0000313" key="3">
    <source>
        <dbReference type="Proteomes" id="UP001499984"/>
    </source>
</evidence>
<name>A0ABP7W8U9_9ACTN</name>
<protein>
    <submittedName>
        <fullName evidence="2">Uncharacterized protein</fullName>
    </submittedName>
</protein>
<dbReference type="RefSeq" id="WP_345020358.1">
    <property type="nucleotide sequence ID" value="NZ_BAAAZY010000028.1"/>
</dbReference>
<gene>
    <name evidence="2" type="ORF">GCM10022233_77080</name>
</gene>
<sequence length="57" mass="6092">MSVSHHTPSQAEGEREEAETPWAHHPDTEYTTPSQAEGERDDTPETTEDAAGPGSGS</sequence>
<evidence type="ECO:0000313" key="2">
    <source>
        <dbReference type="EMBL" id="GAA4083838.1"/>
    </source>
</evidence>
<comment type="caution">
    <text evidence="2">The sequence shown here is derived from an EMBL/GenBank/DDBJ whole genome shotgun (WGS) entry which is preliminary data.</text>
</comment>
<accession>A0ABP7W8U9</accession>
<dbReference type="EMBL" id="BAAAZY010000028">
    <property type="protein sequence ID" value="GAA4083838.1"/>
    <property type="molecule type" value="Genomic_DNA"/>
</dbReference>
<keyword evidence="3" id="KW-1185">Reference proteome</keyword>
<evidence type="ECO:0000256" key="1">
    <source>
        <dbReference type="SAM" id="MobiDB-lite"/>
    </source>
</evidence>
<feature type="region of interest" description="Disordered" evidence="1">
    <location>
        <begin position="1"/>
        <end position="57"/>
    </location>
</feature>